<protein>
    <submittedName>
        <fullName evidence="2">Uncharacterized protein</fullName>
    </submittedName>
</protein>
<sequence length="45" mass="4778">MARRADRPNIKGKPLGQQEAVPGGLAHAPEEGGRLPPETWGHPVV</sequence>
<reference evidence="2" key="1">
    <citation type="submission" date="2013-05" db="EMBL/GenBank/DDBJ databases">
        <title>Genome assembly of Cystobacter fuscus DSM 2262.</title>
        <authorList>
            <person name="Sharma G."/>
            <person name="Khatri I."/>
            <person name="Kaur C."/>
            <person name="Mayilraj S."/>
            <person name="Subramanian S."/>
        </authorList>
    </citation>
    <scope>NUCLEOTIDE SEQUENCE [LARGE SCALE GENOMIC DNA]</scope>
    <source>
        <strain evidence="2">DSM 2262</strain>
    </source>
</reference>
<name>S9P021_CYSF2</name>
<feature type="region of interest" description="Disordered" evidence="1">
    <location>
        <begin position="1"/>
        <end position="45"/>
    </location>
</feature>
<keyword evidence="3" id="KW-1185">Reference proteome</keyword>
<dbReference type="EMBL" id="ANAH02000071">
    <property type="protein sequence ID" value="EPX55597.1"/>
    <property type="molecule type" value="Genomic_DNA"/>
</dbReference>
<dbReference type="AlphaFoldDB" id="S9P021"/>
<evidence type="ECO:0000313" key="2">
    <source>
        <dbReference type="EMBL" id="EPX55597.1"/>
    </source>
</evidence>
<evidence type="ECO:0000313" key="3">
    <source>
        <dbReference type="Proteomes" id="UP000011682"/>
    </source>
</evidence>
<accession>S9P021</accession>
<dbReference type="Proteomes" id="UP000011682">
    <property type="component" value="Unassembled WGS sequence"/>
</dbReference>
<comment type="caution">
    <text evidence="2">The sequence shown here is derived from an EMBL/GenBank/DDBJ whole genome shotgun (WGS) entry which is preliminary data.</text>
</comment>
<proteinExistence type="predicted"/>
<gene>
    <name evidence="2" type="ORF">D187_009208</name>
</gene>
<organism evidence="2 3">
    <name type="scientific">Cystobacter fuscus (strain ATCC 25194 / DSM 2262 / NBRC 100088 / M29)</name>
    <dbReference type="NCBI Taxonomy" id="1242864"/>
    <lineage>
        <taxon>Bacteria</taxon>
        <taxon>Pseudomonadati</taxon>
        <taxon>Myxococcota</taxon>
        <taxon>Myxococcia</taxon>
        <taxon>Myxococcales</taxon>
        <taxon>Cystobacterineae</taxon>
        <taxon>Archangiaceae</taxon>
        <taxon>Cystobacter</taxon>
    </lineage>
</organism>
<evidence type="ECO:0000256" key="1">
    <source>
        <dbReference type="SAM" id="MobiDB-lite"/>
    </source>
</evidence>